<sequence>MNMLKNKYFKYNIFHKLLLASSLTLVVTVIILIVTITNYYSDIIIQRERDIDSRTLDRVDGFFSNKQGDVDYLVRELYGRSDLISDVSLALNKGYEDYMKSNLDRYTKSHSFISRNINTIFMDFFNQDPNINAVSLRSIALPEVEYLFIYNNGRWNDSIKDQTANEIPPRQMQPFFEGQSYPKRHLKDTITKEILLYNPGTMEKMGILSIYYSTDGLDQIVKRKNSEVEKSFFLLNKEGKVLYSDNHGIPKQLIEKVSKKTGESIQTYHGQTYYMDVSAQNNEYTYIGVIPKKELNKLTFARGTMWVLIIFATLAAILITYRFTSSYSKRIGQIVASIREVEKGNLSVRIPESKKADELSIIGISFNSMLVKLNDYIERFFLLNNMQKQAELKALQAQINPHFLFNTLEVIRMVAVMEGSDTSGDMIFHLSRMLRYSLETKETVSLQVEIENVEQYLKLIQLQYPNKLQVAIQIPKEMENVPIQRLILQPLVENYIKHGFKKDRNDNKLEIIGQKAEGDIEISIKDNGTGISYDQLTLIRDQINDKDGVEMKSIGLRNVHQRLNLKFNDPYGLSIQSVPDQETIVTVLIPGEV</sequence>
<evidence type="ECO:0000256" key="9">
    <source>
        <dbReference type="ARBA" id="ARBA00022989"/>
    </source>
</evidence>
<accession>A0A0Q3WVG6</accession>
<feature type="domain" description="HAMP" evidence="13">
    <location>
        <begin position="325"/>
        <end position="378"/>
    </location>
</feature>
<keyword evidence="8" id="KW-0067">ATP-binding</keyword>
<keyword evidence="11 12" id="KW-0472">Membrane</keyword>
<keyword evidence="9 12" id="KW-1133">Transmembrane helix</keyword>
<dbReference type="Pfam" id="PF02518">
    <property type="entry name" value="HATPase_c"/>
    <property type="match status" value="1"/>
</dbReference>
<reference evidence="14 15" key="1">
    <citation type="submission" date="2015-09" db="EMBL/GenBank/DDBJ databases">
        <title>Genome sequencing project for genomic taxonomy and phylogenomics of Bacillus-like bacteria.</title>
        <authorList>
            <person name="Liu B."/>
            <person name="Wang J."/>
            <person name="Zhu Y."/>
            <person name="Liu G."/>
            <person name="Chen Q."/>
            <person name="Chen Z."/>
            <person name="Lan J."/>
            <person name="Che J."/>
            <person name="Ge C."/>
            <person name="Shi H."/>
            <person name="Pan Z."/>
            <person name="Liu X."/>
        </authorList>
    </citation>
    <scope>NUCLEOTIDE SEQUENCE [LARGE SCALE GENOMIC DNA]</scope>
    <source>
        <strain evidence="14 15">LMG 18435</strain>
    </source>
</reference>
<dbReference type="EMBL" id="LJJC01000004">
    <property type="protein sequence ID" value="KQL52924.1"/>
    <property type="molecule type" value="Genomic_DNA"/>
</dbReference>
<dbReference type="PROSITE" id="PS50885">
    <property type="entry name" value="HAMP"/>
    <property type="match status" value="1"/>
</dbReference>
<protein>
    <recommendedName>
        <fullName evidence="13">HAMP domain-containing protein</fullName>
    </recommendedName>
</protein>
<dbReference type="InterPro" id="IPR003660">
    <property type="entry name" value="HAMP_dom"/>
</dbReference>
<keyword evidence="5 12" id="KW-0812">Transmembrane</keyword>
<evidence type="ECO:0000259" key="13">
    <source>
        <dbReference type="PROSITE" id="PS50885"/>
    </source>
</evidence>
<dbReference type="InterPro" id="IPR003594">
    <property type="entry name" value="HATPase_dom"/>
</dbReference>
<comment type="subcellular location">
    <subcellularLocation>
        <location evidence="1">Cell membrane</location>
        <topology evidence="1">Multi-pass membrane protein</topology>
    </subcellularLocation>
</comment>
<evidence type="ECO:0000256" key="6">
    <source>
        <dbReference type="ARBA" id="ARBA00022741"/>
    </source>
</evidence>
<dbReference type="InterPro" id="IPR036890">
    <property type="entry name" value="HATPase_C_sf"/>
</dbReference>
<dbReference type="PATRIC" id="fig|157838.3.peg.1102"/>
<dbReference type="Pfam" id="PF00672">
    <property type="entry name" value="HAMP"/>
    <property type="match status" value="1"/>
</dbReference>
<keyword evidence="15" id="KW-1185">Reference proteome</keyword>
<evidence type="ECO:0000256" key="11">
    <source>
        <dbReference type="ARBA" id="ARBA00023136"/>
    </source>
</evidence>
<dbReference type="Pfam" id="PF06580">
    <property type="entry name" value="His_kinase"/>
    <property type="match status" value="1"/>
</dbReference>
<comment type="caution">
    <text evidence="14">The sequence shown here is derived from an EMBL/GenBank/DDBJ whole genome shotgun (WGS) entry which is preliminary data.</text>
</comment>
<dbReference type="AlphaFoldDB" id="A0A0Q3WVG6"/>
<evidence type="ECO:0000313" key="15">
    <source>
        <dbReference type="Proteomes" id="UP000051888"/>
    </source>
</evidence>
<keyword evidence="6" id="KW-0547">Nucleotide-binding</keyword>
<dbReference type="InterPro" id="IPR050640">
    <property type="entry name" value="Bact_2-comp_sensor_kinase"/>
</dbReference>
<dbReference type="Gene3D" id="3.30.565.10">
    <property type="entry name" value="Histidine kinase-like ATPase, C-terminal domain"/>
    <property type="match status" value="1"/>
</dbReference>
<keyword evidence="4" id="KW-0808">Transferase</keyword>
<keyword evidence="7" id="KW-0418">Kinase</keyword>
<keyword evidence="10" id="KW-0902">Two-component regulatory system</keyword>
<dbReference type="GO" id="GO:0005524">
    <property type="term" value="F:ATP binding"/>
    <property type="evidence" value="ECO:0007669"/>
    <property type="project" value="UniProtKB-KW"/>
</dbReference>
<dbReference type="InterPro" id="IPR010559">
    <property type="entry name" value="Sig_transdc_His_kin_internal"/>
</dbReference>
<feature type="transmembrane region" description="Helical" evidence="12">
    <location>
        <begin position="20"/>
        <end position="40"/>
    </location>
</feature>
<evidence type="ECO:0000256" key="7">
    <source>
        <dbReference type="ARBA" id="ARBA00022777"/>
    </source>
</evidence>
<dbReference type="PANTHER" id="PTHR34220">
    <property type="entry name" value="SENSOR HISTIDINE KINASE YPDA"/>
    <property type="match status" value="1"/>
</dbReference>
<dbReference type="RefSeq" id="WP_055738637.1">
    <property type="nucleotide sequence ID" value="NZ_LJJC01000004.1"/>
</dbReference>
<evidence type="ECO:0000313" key="14">
    <source>
        <dbReference type="EMBL" id="KQL52924.1"/>
    </source>
</evidence>
<keyword evidence="2" id="KW-1003">Cell membrane</keyword>
<gene>
    <name evidence="14" type="ORF">AN964_04970</name>
</gene>
<evidence type="ECO:0000256" key="12">
    <source>
        <dbReference type="SAM" id="Phobius"/>
    </source>
</evidence>
<name>A0A0Q3WVG6_9BACI</name>
<evidence type="ECO:0000256" key="2">
    <source>
        <dbReference type="ARBA" id="ARBA00022475"/>
    </source>
</evidence>
<dbReference type="Proteomes" id="UP000051888">
    <property type="component" value="Unassembled WGS sequence"/>
</dbReference>
<dbReference type="PANTHER" id="PTHR34220:SF11">
    <property type="entry name" value="SENSOR PROTEIN KINASE HPTS"/>
    <property type="match status" value="1"/>
</dbReference>
<evidence type="ECO:0000256" key="5">
    <source>
        <dbReference type="ARBA" id="ARBA00022692"/>
    </source>
</evidence>
<evidence type="ECO:0000256" key="10">
    <source>
        <dbReference type="ARBA" id="ARBA00023012"/>
    </source>
</evidence>
<dbReference type="CDD" id="cd06225">
    <property type="entry name" value="HAMP"/>
    <property type="match status" value="1"/>
</dbReference>
<proteinExistence type="predicted"/>
<dbReference type="Gene3D" id="6.10.340.10">
    <property type="match status" value="1"/>
</dbReference>
<dbReference type="GO" id="GO:0005886">
    <property type="term" value="C:plasma membrane"/>
    <property type="evidence" value="ECO:0007669"/>
    <property type="project" value="UniProtKB-SubCell"/>
</dbReference>
<dbReference type="SMART" id="SM00304">
    <property type="entry name" value="HAMP"/>
    <property type="match status" value="1"/>
</dbReference>
<dbReference type="SUPFAM" id="SSF55874">
    <property type="entry name" value="ATPase domain of HSP90 chaperone/DNA topoisomerase II/histidine kinase"/>
    <property type="match status" value="1"/>
</dbReference>
<organism evidence="14 15">
    <name type="scientific">Heyndrickxia shackletonii</name>
    <dbReference type="NCBI Taxonomy" id="157838"/>
    <lineage>
        <taxon>Bacteria</taxon>
        <taxon>Bacillati</taxon>
        <taxon>Bacillota</taxon>
        <taxon>Bacilli</taxon>
        <taxon>Bacillales</taxon>
        <taxon>Bacillaceae</taxon>
        <taxon>Heyndrickxia</taxon>
    </lineage>
</organism>
<dbReference type="GO" id="GO:0000155">
    <property type="term" value="F:phosphorelay sensor kinase activity"/>
    <property type="evidence" value="ECO:0007669"/>
    <property type="project" value="InterPro"/>
</dbReference>
<evidence type="ECO:0000256" key="3">
    <source>
        <dbReference type="ARBA" id="ARBA00022553"/>
    </source>
</evidence>
<evidence type="ECO:0000256" key="4">
    <source>
        <dbReference type="ARBA" id="ARBA00022679"/>
    </source>
</evidence>
<dbReference type="SUPFAM" id="SSF158472">
    <property type="entry name" value="HAMP domain-like"/>
    <property type="match status" value="1"/>
</dbReference>
<evidence type="ECO:0000256" key="1">
    <source>
        <dbReference type="ARBA" id="ARBA00004651"/>
    </source>
</evidence>
<feature type="transmembrane region" description="Helical" evidence="12">
    <location>
        <begin position="303"/>
        <end position="323"/>
    </location>
</feature>
<dbReference type="STRING" id="157838.AN964_04970"/>
<evidence type="ECO:0000256" key="8">
    <source>
        <dbReference type="ARBA" id="ARBA00022840"/>
    </source>
</evidence>
<keyword evidence="3" id="KW-0597">Phosphoprotein</keyword>